<gene>
    <name evidence="2" type="ORF">CKF54_04855</name>
</gene>
<dbReference type="EMBL" id="NRHC01000057">
    <property type="protein sequence ID" value="RIY32393.1"/>
    <property type="molecule type" value="Genomic_DNA"/>
</dbReference>
<comment type="subcellular location">
    <subcellularLocation>
        <location evidence="1">Cell membrane</location>
        <topology evidence="1">Peripheral membrane protein</topology>
        <orientation evidence="1">Cytoplasmic side</orientation>
    </subcellularLocation>
</comment>
<dbReference type="SMART" id="SM01234">
    <property type="entry name" value="Haemolytic"/>
    <property type="match status" value="1"/>
</dbReference>
<dbReference type="OrthoDB" id="9801753at2"/>
<dbReference type="Proteomes" id="UP000265691">
    <property type="component" value="Unassembled WGS sequence"/>
</dbReference>
<evidence type="ECO:0000313" key="3">
    <source>
        <dbReference type="Proteomes" id="UP000265691"/>
    </source>
</evidence>
<dbReference type="PANTHER" id="PTHR33383">
    <property type="entry name" value="MEMBRANE PROTEIN INSERTION EFFICIENCY FACTOR-RELATED"/>
    <property type="match status" value="1"/>
</dbReference>
<proteinExistence type="inferred from homology"/>
<dbReference type="NCBIfam" id="TIGR00278">
    <property type="entry name" value="membrane protein insertion efficiency factor YidD"/>
    <property type="match status" value="1"/>
</dbReference>
<dbReference type="InterPro" id="IPR002696">
    <property type="entry name" value="Membr_insert_effic_factor_YidD"/>
</dbReference>
<keyword evidence="1" id="KW-0472">Membrane</keyword>
<organism evidence="2 3">
    <name type="scientific">Psittacicella hinzii</name>
    <dbReference type="NCBI Taxonomy" id="2028575"/>
    <lineage>
        <taxon>Bacteria</taxon>
        <taxon>Pseudomonadati</taxon>
        <taxon>Pseudomonadota</taxon>
        <taxon>Gammaproteobacteria</taxon>
        <taxon>Pasteurellales</taxon>
        <taxon>Psittacicellaceae</taxon>
        <taxon>Psittacicella</taxon>
    </lineage>
</organism>
<dbReference type="Pfam" id="PF01809">
    <property type="entry name" value="YidD"/>
    <property type="match status" value="1"/>
</dbReference>
<dbReference type="PANTHER" id="PTHR33383:SF1">
    <property type="entry name" value="MEMBRANE PROTEIN INSERTION EFFICIENCY FACTOR-RELATED"/>
    <property type="match status" value="1"/>
</dbReference>
<accession>A0A3A1Y2D1</accession>
<sequence>MKKIALYLIKLYQFLLSPLLGTGKCRFHPVCSQYGKIAIQQHGILKGSLLTFWRILRCNPLCTCGIDPVPRHFNNKKVKKQ</sequence>
<dbReference type="HAMAP" id="MF_00386">
    <property type="entry name" value="UPF0161_YidD"/>
    <property type="match status" value="1"/>
</dbReference>
<protein>
    <recommendedName>
        <fullName evidence="1">Putative membrane protein insertion efficiency factor</fullName>
    </recommendedName>
</protein>
<evidence type="ECO:0000256" key="1">
    <source>
        <dbReference type="HAMAP-Rule" id="MF_00386"/>
    </source>
</evidence>
<reference evidence="2 3" key="1">
    <citation type="submission" date="2017-08" db="EMBL/GenBank/DDBJ databases">
        <title>Reclassification of Bisgaard taxon 37 and 44.</title>
        <authorList>
            <person name="Christensen H."/>
        </authorList>
    </citation>
    <scope>NUCLEOTIDE SEQUENCE [LARGE SCALE GENOMIC DNA]</scope>
    <source>
        <strain evidence="2 3">B96_3</strain>
    </source>
</reference>
<evidence type="ECO:0000313" key="2">
    <source>
        <dbReference type="EMBL" id="RIY32393.1"/>
    </source>
</evidence>
<dbReference type="AlphaFoldDB" id="A0A3A1Y2D1"/>
<dbReference type="GO" id="GO:0005886">
    <property type="term" value="C:plasma membrane"/>
    <property type="evidence" value="ECO:0007669"/>
    <property type="project" value="UniProtKB-SubCell"/>
</dbReference>
<comment type="caution">
    <text evidence="2">The sequence shown here is derived from an EMBL/GenBank/DDBJ whole genome shotgun (WGS) entry which is preliminary data.</text>
</comment>
<keyword evidence="3" id="KW-1185">Reference proteome</keyword>
<comment type="function">
    <text evidence="1">Could be involved in insertion of integral membrane proteins into the membrane.</text>
</comment>
<keyword evidence="1" id="KW-1003">Cell membrane</keyword>
<comment type="similarity">
    <text evidence="1">Belongs to the UPF0161 family.</text>
</comment>
<name>A0A3A1Y2D1_9GAMM</name>